<feature type="region of interest" description="Disordered" evidence="3">
    <location>
        <begin position="1"/>
        <end position="40"/>
    </location>
</feature>
<dbReference type="Proteomes" id="UP001305779">
    <property type="component" value="Unassembled WGS sequence"/>
</dbReference>
<evidence type="ECO:0000256" key="3">
    <source>
        <dbReference type="SAM" id="MobiDB-lite"/>
    </source>
</evidence>
<dbReference type="CDD" id="cd12148">
    <property type="entry name" value="fungal_TF_MHR"/>
    <property type="match status" value="1"/>
</dbReference>
<evidence type="ECO:0000313" key="5">
    <source>
        <dbReference type="Proteomes" id="UP001305779"/>
    </source>
</evidence>
<keyword evidence="5" id="KW-1185">Reference proteome</keyword>
<gene>
    <name evidence="4" type="ORF">PRZ48_013854</name>
</gene>
<proteinExistence type="predicted"/>
<name>A0ABR0E270_ZASCE</name>
<dbReference type="PANTHER" id="PTHR31001">
    <property type="entry name" value="UNCHARACTERIZED TRANSCRIPTIONAL REGULATORY PROTEIN"/>
    <property type="match status" value="1"/>
</dbReference>
<dbReference type="PANTHER" id="PTHR31001:SF85">
    <property type="entry name" value="ZN(II)2CYS6 TRANSCRIPTION FACTOR (EUROFUNG)"/>
    <property type="match status" value="1"/>
</dbReference>
<evidence type="ECO:0000256" key="2">
    <source>
        <dbReference type="ARBA" id="ARBA00023242"/>
    </source>
</evidence>
<accession>A0ABR0E270</accession>
<comment type="caution">
    <text evidence="4">The sequence shown here is derived from an EMBL/GenBank/DDBJ whole genome shotgun (WGS) entry which is preliminary data.</text>
</comment>
<keyword evidence="2" id="KW-0539">Nucleus</keyword>
<evidence type="ECO:0000256" key="1">
    <source>
        <dbReference type="ARBA" id="ARBA00004123"/>
    </source>
</evidence>
<organism evidence="4 5">
    <name type="scientific">Zasmidium cellare</name>
    <name type="common">Wine cellar mold</name>
    <name type="synonym">Racodium cellare</name>
    <dbReference type="NCBI Taxonomy" id="395010"/>
    <lineage>
        <taxon>Eukaryota</taxon>
        <taxon>Fungi</taxon>
        <taxon>Dikarya</taxon>
        <taxon>Ascomycota</taxon>
        <taxon>Pezizomycotina</taxon>
        <taxon>Dothideomycetes</taxon>
        <taxon>Dothideomycetidae</taxon>
        <taxon>Mycosphaerellales</taxon>
        <taxon>Mycosphaerellaceae</taxon>
        <taxon>Zasmidium</taxon>
    </lineage>
</organism>
<sequence>MSGVSVMAPGLTDAWDTKPPSNVNDDQLWPQMTESPESRKGASEMSFCLARMSVARFFIKSVDAGAGPSAVEEAIAGAESEVEDRFIRYCDMVDPVHVLTALMTRSAITAMRLRARLPELRAKTITTAARSELLGLSLRILDADAAAYSHPGMKVYMWYLGSFFLYGTWDSFIYLITTLRRPDLLPLSTTDIESAWNRVEQTYRNHPELLEMQTQPLHVAAGRLCLKAWDKNAPPSPQGTASEPSFITTLRLASMASRTGAEPTQLQTTEDMTTAPGNMSVFDNTGLFNTDVDLDPSFDTVDWAFWDQLIADHQRVGV</sequence>
<protein>
    <submittedName>
        <fullName evidence="4">Uncharacterized protein</fullName>
    </submittedName>
</protein>
<comment type="subcellular location">
    <subcellularLocation>
        <location evidence="1">Nucleus</location>
    </subcellularLocation>
</comment>
<dbReference type="EMBL" id="JAXOVC010000012">
    <property type="protein sequence ID" value="KAK4495522.1"/>
    <property type="molecule type" value="Genomic_DNA"/>
</dbReference>
<reference evidence="4 5" key="1">
    <citation type="journal article" date="2023" name="G3 (Bethesda)">
        <title>A chromosome-level genome assembly of Zasmidium syzygii isolated from banana leaves.</title>
        <authorList>
            <person name="van Westerhoven A.C."/>
            <person name="Mehrabi R."/>
            <person name="Talebi R."/>
            <person name="Steentjes M.B.F."/>
            <person name="Corcolon B."/>
            <person name="Chong P.A."/>
            <person name="Kema G.H.J."/>
            <person name="Seidl M.F."/>
        </authorList>
    </citation>
    <scope>NUCLEOTIDE SEQUENCE [LARGE SCALE GENOMIC DNA]</scope>
    <source>
        <strain evidence="4 5">P124</strain>
    </source>
</reference>
<dbReference type="InterPro" id="IPR050613">
    <property type="entry name" value="Sec_Metabolite_Reg"/>
</dbReference>
<evidence type="ECO:0000313" key="4">
    <source>
        <dbReference type="EMBL" id="KAK4495522.1"/>
    </source>
</evidence>
<feature type="compositionally biased region" description="Polar residues" evidence="3">
    <location>
        <begin position="19"/>
        <end position="35"/>
    </location>
</feature>